<dbReference type="AlphaFoldDB" id="A0A2H1YI01"/>
<dbReference type="PANTHER" id="PTHR32060:SF22">
    <property type="entry name" value="CARBOXYL-TERMINAL-PROCESSING PEPTIDASE 3, CHLOROPLASTIC"/>
    <property type="match status" value="1"/>
</dbReference>
<dbReference type="GO" id="GO:0007165">
    <property type="term" value="P:signal transduction"/>
    <property type="evidence" value="ECO:0007669"/>
    <property type="project" value="TreeGrafter"/>
</dbReference>
<dbReference type="Pfam" id="PF11818">
    <property type="entry name" value="DUF3340"/>
    <property type="match status" value="1"/>
</dbReference>
<dbReference type="Proteomes" id="UP000234211">
    <property type="component" value="Unassembled WGS sequence"/>
</dbReference>
<dbReference type="InterPro" id="IPR029045">
    <property type="entry name" value="ClpP/crotonase-like_dom_sf"/>
</dbReference>
<name>A0A2H1YI01_9FLAO</name>
<dbReference type="GO" id="GO:0004175">
    <property type="term" value="F:endopeptidase activity"/>
    <property type="evidence" value="ECO:0007669"/>
    <property type="project" value="TreeGrafter"/>
</dbReference>
<keyword evidence="3 5" id="KW-0378">Hydrolase</keyword>
<feature type="region of interest" description="Disordered" evidence="6">
    <location>
        <begin position="196"/>
        <end position="217"/>
    </location>
</feature>
<reference evidence="9" key="1">
    <citation type="submission" date="2017-11" db="EMBL/GenBank/DDBJ databases">
        <authorList>
            <person name="Duchaud E."/>
        </authorList>
    </citation>
    <scope>NUCLEOTIDE SEQUENCE [LARGE SCALE GENOMIC DNA]</scope>
    <source>
        <strain evidence="9">Tenacibaculum sp. TNO020</strain>
    </source>
</reference>
<evidence type="ECO:0000313" key="8">
    <source>
        <dbReference type="EMBL" id="SOS75021.1"/>
    </source>
</evidence>
<dbReference type="InterPro" id="IPR040573">
    <property type="entry name" value="TSP_N"/>
</dbReference>
<keyword evidence="2 5" id="KW-0645">Protease</keyword>
<evidence type="ECO:0000256" key="6">
    <source>
        <dbReference type="SAM" id="MobiDB-lite"/>
    </source>
</evidence>
<dbReference type="SUPFAM" id="SSF52096">
    <property type="entry name" value="ClpP/crotonase"/>
    <property type="match status" value="1"/>
</dbReference>
<dbReference type="GO" id="GO:0030288">
    <property type="term" value="C:outer membrane-bounded periplasmic space"/>
    <property type="evidence" value="ECO:0007669"/>
    <property type="project" value="TreeGrafter"/>
</dbReference>
<gene>
    <name evidence="8" type="ORF">TNO020_430025</name>
</gene>
<dbReference type="CDD" id="cd07560">
    <property type="entry name" value="Peptidase_S41_CPP"/>
    <property type="match status" value="1"/>
</dbReference>
<dbReference type="PROSITE" id="PS50106">
    <property type="entry name" value="PDZ"/>
    <property type="match status" value="1"/>
</dbReference>
<dbReference type="FunFam" id="3.90.226.10:FF:000090">
    <property type="entry name" value="Tail-specific protease"/>
    <property type="match status" value="1"/>
</dbReference>
<dbReference type="EMBL" id="OENF01000038">
    <property type="protein sequence ID" value="SOS75021.1"/>
    <property type="molecule type" value="Genomic_DNA"/>
</dbReference>
<dbReference type="NCBIfam" id="TIGR00225">
    <property type="entry name" value="prc"/>
    <property type="match status" value="1"/>
</dbReference>
<dbReference type="Pfam" id="PF03572">
    <property type="entry name" value="Peptidase_S41"/>
    <property type="match status" value="1"/>
</dbReference>
<dbReference type="InterPro" id="IPR020992">
    <property type="entry name" value="Tail_Prtase_C"/>
</dbReference>
<dbReference type="SMART" id="SM00245">
    <property type="entry name" value="TSPc"/>
    <property type="match status" value="1"/>
</dbReference>
<evidence type="ECO:0000256" key="5">
    <source>
        <dbReference type="RuleBase" id="RU004404"/>
    </source>
</evidence>
<dbReference type="CDD" id="cd06782">
    <property type="entry name" value="cpPDZ_CPP-like"/>
    <property type="match status" value="1"/>
</dbReference>
<dbReference type="SMART" id="SM00228">
    <property type="entry name" value="PDZ"/>
    <property type="match status" value="1"/>
</dbReference>
<dbReference type="Gene3D" id="3.90.226.10">
    <property type="entry name" value="2-enoyl-CoA Hydratase, Chain A, domain 1"/>
    <property type="match status" value="1"/>
</dbReference>
<dbReference type="GO" id="GO:0006508">
    <property type="term" value="P:proteolysis"/>
    <property type="evidence" value="ECO:0007669"/>
    <property type="project" value="UniProtKB-KW"/>
</dbReference>
<dbReference type="InterPro" id="IPR005151">
    <property type="entry name" value="Tail-specific_protease"/>
</dbReference>
<dbReference type="PANTHER" id="PTHR32060">
    <property type="entry name" value="TAIL-SPECIFIC PROTEASE"/>
    <property type="match status" value="1"/>
</dbReference>
<dbReference type="Pfam" id="PF00595">
    <property type="entry name" value="PDZ"/>
    <property type="match status" value="1"/>
</dbReference>
<dbReference type="InterPro" id="IPR001478">
    <property type="entry name" value="PDZ"/>
</dbReference>
<evidence type="ECO:0000256" key="1">
    <source>
        <dbReference type="ARBA" id="ARBA00009179"/>
    </source>
</evidence>
<dbReference type="InterPro" id="IPR036034">
    <property type="entry name" value="PDZ_sf"/>
</dbReference>
<evidence type="ECO:0000259" key="7">
    <source>
        <dbReference type="PROSITE" id="PS50106"/>
    </source>
</evidence>
<accession>A0A2H1YI01</accession>
<feature type="domain" description="PDZ" evidence="7">
    <location>
        <begin position="272"/>
        <end position="346"/>
    </location>
</feature>
<sequence>MKKKFIIPFIASIVLFSSSIYSSSFDEKIRKKSSQNKAQDSSKYVNRHLSKDPEKDRVIVYVLKNILSRYHYVKKELNDDFSEHVYTSFIDGLDPNKRYFTQEDLKEFSQFKYQIDDQLRNTNIDFYKLVYHRFLEKLTAAKNNYRTLLAQPFNYKKNEVINVDYENLPFAKDELELVDYWRKQLKLSILSRIEEAETAQNSSEKPEKSTKNKTKKSFKELEIEARKEVLTNMNELYERIDELENSDWYSTFLNSVVSGFDPHTTYMSPRIKSRFDQEMSGKLEGIGARLQKKGMYTHVVELISGGPAWKQGELEPDDIILKVAQSDEKPLDIVGMRLDDAIKFIKGKKGTEVRLTVKKKIDGTIKTIPIIRDVVELEETFVKSSIVEKNGEKYGVINLPRFYIDFNDLSRRDAAKDMEKEIDRLKNENVKGLIVDLRNNGGGSLKTAIEIGGLFIKEGPIVQVKYRGEAPLVKNDTDTKTQWNGPLVVMVNEFSASASEIFAAAMQDYKRGIIIGGKQTYGKGTVQNVMPINRFYEKYPSDLGALKMTIQKFYRINGGSTQIEGVYSDIALPSKYSYMEFGERDLDGALPWDKVQQANYHPTNSYRNFSDAVYNSQQRVLHNQKFNEINNYAKWLKKNQEENVYSLKYSTFKKESETKIKESKKFKDIFKFDSDLAFKSPKYELNLFSKDTILKEKRIVWHKNLKKDIYLNEALNVLSELKMTENYTIIKQ</sequence>
<evidence type="ECO:0000313" key="9">
    <source>
        <dbReference type="Proteomes" id="UP000234211"/>
    </source>
</evidence>
<dbReference type="Pfam" id="PF17804">
    <property type="entry name" value="TSP_NTD"/>
    <property type="match status" value="1"/>
</dbReference>
<organism evidence="8 9">
    <name type="scientific">Tenacibaculum piscium</name>
    <dbReference type="NCBI Taxonomy" id="1458515"/>
    <lineage>
        <taxon>Bacteria</taxon>
        <taxon>Pseudomonadati</taxon>
        <taxon>Bacteroidota</taxon>
        <taxon>Flavobacteriia</taxon>
        <taxon>Flavobacteriales</taxon>
        <taxon>Flavobacteriaceae</taxon>
        <taxon>Tenacibaculum</taxon>
    </lineage>
</organism>
<dbReference type="SUPFAM" id="SSF50156">
    <property type="entry name" value="PDZ domain-like"/>
    <property type="match status" value="1"/>
</dbReference>
<keyword evidence="9" id="KW-1185">Reference proteome</keyword>
<proteinExistence type="inferred from homology"/>
<protein>
    <submittedName>
        <fullName evidence="8">Tail-specific protease</fullName>
    </submittedName>
</protein>
<dbReference type="OrthoDB" id="9812068at2"/>
<evidence type="ECO:0000256" key="3">
    <source>
        <dbReference type="ARBA" id="ARBA00022801"/>
    </source>
</evidence>
<comment type="similarity">
    <text evidence="1 5">Belongs to the peptidase S41A family.</text>
</comment>
<evidence type="ECO:0000256" key="2">
    <source>
        <dbReference type="ARBA" id="ARBA00022670"/>
    </source>
</evidence>
<dbReference type="Gene3D" id="2.30.42.10">
    <property type="match status" value="1"/>
</dbReference>
<dbReference type="RefSeq" id="WP_101917640.1">
    <property type="nucleotide sequence ID" value="NZ_OENF01000038.1"/>
</dbReference>
<evidence type="ECO:0000256" key="4">
    <source>
        <dbReference type="ARBA" id="ARBA00022825"/>
    </source>
</evidence>
<dbReference type="InterPro" id="IPR004447">
    <property type="entry name" value="Peptidase_S41A"/>
</dbReference>
<keyword evidence="4 5" id="KW-0720">Serine protease</keyword>
<dbReference type="GO" id="GO:0008236">
    <property type="term" value="F:serine-type peptidase activity"/>
    <property type="evidence" value="ECO:0007669"/>
    <property type="project" value="UniProtKB-KW"/>
</dbReference>